<keyword evidence="2" id="KW-1185">Reference proteome</keyword>
<reference evidence="2" key="1">
    <citation type="journal article" date="2011" name="PLoS Genet.">
        <title>Azospirillum genomes reveal transition of bacteria from aquatic to terrestrial environments.</title>
        <authorList>
            <person name="Wisniewski-Dye F."/>
            <person name="Borziak K."/>
            <person name="Khalsa-Moyers G."/>
            <person name="Alexandre G."/>
            <person name="Sukharnikov L.O."/>
            <person name="Wuichet K."/>
            <person name="Hurst G.B."/>
            <person name="McDonald W.H."/>
            <person name="Robertson J.S."/>
            <person name="Barbe V."/>
            <person name="Calteau A."/>
            <person name="Rouy Z."/>
            <person name="Mangenot S."/>
            <person name="Prigent-Combaret C."/>
            <person name="Normand P."/>
            <person name="Boyer M."/>
            <person name="Siguier P."/>
            <person name="Dessaux Y."/>
            <person name="Elmerich C."/>
            <person name="Condemine G."/>
            <person name="Krishnen G."/>
            <person name="Kennedy I."/>
            <person name="Paterson A.H."/>
            <person name="Gonzalez V."/>
            <person name="Mavingui P."/>
            <person name="Zhulin I.B."/>
        </authorList>
    </citation>
    <scope>NUCLEOTIDE SEQUENCE [LARGE SCALE GENOMIC DNA]</scope>
    <source>
        <strain evidence="2">4B</strain>
    </source>
</reference>
<dbReference type="Proteomes" id="UP000005667">
    <property type="component" value="Chromosome"/>
</dbReference>
<evidence type="ECO:0000313" key="1">
    <source>
        <dbReference type="EMBL" id="CBS88295.1"/>
    </source>
</evidence>
<dbReference type="HOGENOM" id="CLU_2950270_0_0_5"/>
<protein>
    <submittedName>
        <fullName evidence="1">Uncharacterized protein</fullName>
    </submittedName>
</protein>
<name>G7Z789_AZOL4</name>
<dbReference type="AlphaFoldDB" id="G7Z789"/>
<accession>G7Z789</accession>
<organism evidence="1 2">
    <name type="scientific">Azospirillum lipoferum (strain 4B)</name>
    <dbReference type="NCBI Taxonomy" id="862719"/>
    <lineage>
        <taxon>Bacteria</taxon>
        <taxon>Pseudomonadati</taxon>
        <taxon>Pseudomonadota</taxon>
        <taxon>Alphaproteobacteria</taxon>
        <taxon>Rhodospirillales</taxon>
        <taxon>Azospirillaceae</taxon>
        <taxon>Azospirillum</taxon>
    </lineage>
</organism>
<gene>
    <name evidence="1" type="ordered locus">AZOLI_3130</name>
</gene>
<proteinExistence type="predicted"/>
<dbReference type="EMBL" id="FQ311868">
    <property type="protein sequence ID" value="CBS88295.1"/>
    <property type="molecule type" value="Genomic_DNA"/>
</dbReference>
<dbReference type="KEGG" id="ali:AZOLI_3130"/>
<sequence>MPRSTRWRCACASWGRRSWYFCCGDASFSDTSGTTCAACEIRVAERLHAGLAYAAMVRP</sequence>
<evidence type="ECO:0000313" key="2">
    <source>
        <dbReference type="Proteomes" id="UP000005667"/>
    </source>
</evidence>